<dbReference type="Proteomes" id="UP000008177">
    <property type="component" value="Unplaced contigs"/>
</dbReference>
<feature type="compositionally biased region" description="Polar residues" evidence="1">
    <location>
        <begin position="117"/>
        <end position="131"/>
    </location>
</feature>
<evidence type="ECO:0000256" key="1">
    <source>
        <dbReference type="SAM" id="MobiDB-lite"/>
    </source>
</evidence>
<evidence type="ECO:0000313" key="2">
    <source>
        <dbReference type="EMBL" id="CCD34992.1"/>
    </source>
</evidence>
<accession>G2YJW3</accession>
<sequence>MDVSNRQTKQTLRPYAYGESLRQPAWSSSCDIARKERSTGTTGFTSPPANSDVHENREEQFAIFHAMPTKYVVFNFPATMYPLPANSLQVDSRDSTLEKKKKDGVTDHEYAYEVSTAQHSTAQQTNPQARNPSFPPPPPKSKIQEVTKQAAVSTDSQASRTPPRRNAQITHEQSISFYVTRCQSLLHIISWRVWKLVLKLKLKLVVLPTAGEMAPIELNRTEPTK</sequence>
<feature type="region of interest" description="Disordered" evidence="1">
    <location>
        <begin position="117"/>
        <end position="142"/>
    </location>
</feature>
<protein>
    <submittedName>
        <fullName evidence="2">Uncharacterized protein</fullName>
    </submittedName>
</protein>
<dbReference type="HOGENOM" id="CLU_1229771_0_0_1"/>
<dbReference type="AlphaFoldDB" id="G2YJW3"/>
<dbReference type="EMBL" id="FQ790339">
    <property type="protein sequence ID" value="CCD34992.1"/>
    <property type="molecule type" value="Genomic_DNA"/>
</dbReference>
<feature type="region of interest" description="Disordered" evidence="1">
    <location>
        <begin position="149"/>
        <end position="168"/>
    </location>
</feature>
<feature type="compositionally biased region" description="Polar residues" evidence="1">
    <location>
        <begin position="149"/>
        <end position="160"/>
    </location>
</feature>
<feature type="region of interest" description="Disordered" evidence="1">
    <location>
        <begin position="22"/>
        <end position="53"/>
    </location>
</feature>
<reference evidence="3" key="1">
    <citation type="journal article" date="2011" name="PLoS Genet.">
        <title>Genomic analysis of the necrotrophic fungal pathogens Sclerotinia sclerotiorum and Botrytis cinerea.</title>
        <authorList>
            <person name="Amselem J."/>
            <person name="Cuomo C.A."/>
            <person name="van Kan J.A."/>
            <person name="Viaud M."/>
            <person name="Benito E.P."/>
            <person name="Couloux A."/>
            <person name="Coutinho P.M."/>
            <person name="de Vries R.P."/>
            <person name="Dyer P.S."/>
            <person name="Fillinger S."/>
            <person name="Fournier E."/>
            <person name="Gout L."/>
            <person name="Hahn M."/>
            <person name="Kohn L."/>
            <person name="Lapalu N."/>
            <person name="Plummer K.M."/>
            <person name="Pradier J.M."/>
            <person name="Quevillon E."/>
            <person name="Sharon A."/>
            <person name="Simon A."/>
            <person name="ten Have A."/>
            <person name="Tudzynski B."/>
            <person name="Tudzynski P."/>
            <person name="Wincker P."/>
            <person name="Andrew M."/>
            <person name="Anthouard V."/>
            <person name="Beever R.E."/>
            <person name="Beffa R."/>
            <person name="Benoit I."/>
            <person name="Bouzid O."/>
            <person name="Brault B."/>
            <person name="Chen Z."/>
            <person name="Choquer M."/>
            <person name="Collemare J."/>
            <person name="Cotton P."/>
            <person name="Danchin E.G."/>
            <person name="Da Silva C."/>
            <person name="Gautier A."/>
            <person name="Giraud C."/>
            <person name="Giraud T."/>
            <person name="Gonzalez C."/>
            <person name="Grossetete S."/>
            <person name="Guldener U."/>
            <person name="Henrissat B."/>
            <person name="Howlett B.J."/>
            <person name="Kodira C."/>
            <person name="Kretschmer M."/>
            <person name="Lappartient A."/>
            <person name="Leroch M."/>
            <person name="Levis C."/>
            <person name="Mauceli E."/>
            <person name="Neuveglise C."/>
            <person name="Oeser B."/>
            <person name="Pearson M."/>
            <person name="Poulain J."/>
            <person name="Poussereau N."/>
            <person name="Quesneville H."/>
            <person name="Rascle C."/>
            <person name="Schumacher J."/>
            <person name="Segurens B."/>
            <person name="Sexton A."/>
            <person name="Silva E."/>
            <person name="Sirven C."/>
            <person name="Soanes D.M."/>
            <person name="Talbot N.J."/>
            <person name="Templeton M."/>
            <person name="Yandava C."/>
            <person name="Yarden O."/>
            <person name="Zeng Q."/>
            <person name="Rollins J.A."/>
            <person name="Lebrun M.H."/>
            <person name="Dickman M."/>
        </authorList>
    </citation>
    <scope>NUCLEOTIDE SEQUENCE [LARGE SCALE GENOMIC DNA]</scope>
    <source>
        <strain evidence="3">T4</strain>
    </source>
</reference>
<feature type="compositionally biased region" description="Polar residues" evidence="1">
    <location>
        <begin position="39"/>
        <end position="49"/>
    </location>
</feature>
<dbReference type="InParanoid" id="G2YJW3"/>
<gene>
    <name evidence="2" type="ORF">BofuT4_P083140.1</name>
</gene>
<evidence type="ECO:0000313" key="3">
    <source>
        <dbReference type="Proteomes" id="UP000008177"/>
    </source>
</evidence>
<name>G2YJW3_BOTF4</name>
<organism evidence="2 3">
    <name type="scientific">Botryotinia fuckeliana (strain T4)</name>
    <name type="common">Noble rot fungus</name>
    <name type="synonym">Botrytis cinerea</name>
    <dbReference type="NCBI Taxonomy" id="999810"/>
    <lineage>
        <taxon>Eukaryota</taxon>
        <taxon>Fungi</taxon>
        <taxon>Dikarya</taxon>
        <taxon>Ascomycota</taxon>
        <taxon>Pezizomycotina</taxon>
        <taxon>Leotiomycetes</taxon>
        <taxon>Helotiales</taxon>
        <taxon>Sclerotiniaceae</taxon>
        <taxon>Botrytis</taxon>
    </lineage>
</organism>
<proteinExistence type="predicted"/>